<gene>
    <name evidence="1" type="ORF">N136_00215</name>
</gene>
<proteinExistence type="predicted"/>
<dbReference type="EMBL" id="AWVQ01000018">
    <property type="protein sequence ID" value="ERK73424.1"/>
    <property type="molecule type" value="Genomic_DNA"/>
</dbReference>
<evidence type="ECO:0000313" key="2">
    <source>
        <dbReference type="Proteomes" id="UP000016605"/>
    </source>
</evidence>
<protein>
    <submittedName>
        <fullName evidence="1">Uncharacterized protein</fullName>
    </submittedName>
</protein>
<accession>U2RY26</accession>
<organism evidence="1 2">
    <name type="scientific">Leifsonia aquatica ATCC 14665</name>
    <dbReference type="NCBI Taxonomy" id="1358026"/>
    <lineage>
        <taxon>Bacteria</taxon>
        <taxon>Bacillati</taxon>
        <taxon>Actinomycetota</taxon>
        <taxon>Actinomycetes</taxon>
        <taxon>Micrococcales</taxon>
        <taxon>Microbacteriaceae</taxon>
        <taxon>Leifsonia</taxon>
    </lineage>
</organism>
<dbReference type="AlphaFoldDB" id="U2RY26"/>
<dbReference type="HOGENOM" id="CLU_3081334_0_0_11"/>
<name>U2RY26_LEIAQ</name>
<dbReference type="Proteomes" id="UP000016605">
    <property type="component" value="Unassembled WGS sequence"/>
</dbReference>
<reference evidence="1 2" key="1">
    <citation type="submission" date="2013-08" db="EMBL/GenBank/DDBJ databases">
        <authorList>
            <person name="Weinstock G."/>
            <person name="Sodergren E."/>
            <person name="Wylie T."/>
            <person name="Fulton L."/>
            <person name="Fulton R."/>
            <person name="Fronick C."/>
            <person name="O'Laughlin M."/>
            <person name="Godfrey J."/>
            <person name="Miner T."/>
            <person name="Herter B."/>
            <person name="Appelbaum E."/>
            <person name="Cordes M."/>
            <person name="Lek S."/>
            <person name="Wollam A."/>
            <person name="Pepin K.H."/>
            <person name="Palsikar V.B."/>
            <person name="Mitreva M."/>
            <person name="Wilson R.K."/>
        </authorList>
    </citation>
    <scope>NUCLEOTIDE SEQUENCE [LARGE SCALE GENOMIC DNA]</scope>
    <source>
        <strain evidence="1 2">ATCC 14665</strain>
    </source>
</reference>
<sequence length="52" mass="5372">MQGRKSLFAAPVDELSDGAAEHAASSAMTPVAARPTRPALRAVIVKVVLQDA</sequence>
<comment type="caution">
    <text evidence="1">The sequence shown here is derived from an EMBL/GenBank/DDBJ whole genome shotgun (WGS) entry which is preliminary data.</text>
</comment>
<evidence type="ECO:0000313" key="1">
    <source>
        <dbReference type="EMBL" id="ERK73424.1"/>
    </source>
</evidence>